<keyword evidence="9" id="KW-1185">Reference proteome</keyword>
<dbReference type="GO" id="GO:0046872">
    <property type="term" value="F:metal ion binding"/>
    <property type="evidence" value="ECO:0007669"/>
    <property type="project" value="UniProtKB-KW"/>
</dbReference>
<dbReference type="AlphaFoldDB" id="A0A843UMF6"/>
<dbReference type="OrthoDB" id="952271at2759"/>
<dbReference type="GO" id="GO:0043171">
    <property type="term" value="P:peptide catabolic process"/>
    <property type="evidence" value="ECO:0007669"/>
    <property type="project" value="TreeGrafter"/>
</dbReference>
<proteinExistence type="inferred from homology"/>
<comment type="caution">
    <text evidence="8">The sequence shown here is derived from an EMBL/GenBank/DDBJ whole genome shotgun (WGS) entry which is preliminary data.</text>
</comment>
<comment type="similarity">
    <text evidence="1">Belongs to the peptidase M16 family.</text>
</comment>
<evidence type="ECO:0000256" key="4">
    <source>
        <dbReference type="ARBA" id="ARBA00022801"/>
    </source>
</evidence>
<dbReference type="GO" id="GO:0051603">
    <property type="term" value="P:proteolysis involved in protein catabolic process"/>
    <property type="evidence" value="ECO:0007669"/>
    <property type="project" value="TreeGrafter"/>
</dbReference>
<dbReference type="InterPro" id="IPR011249">
    <property type="entry name" value="Metalloenz_LuxS/M16"/>
</dbReference>
<keyword evidence="2" id="KW-0645">Protease</keyword>
<protein>
    <recommendedName>
        <fullName evidence="7">Peptidase M16 N-terminal domain-containing protein</fullName>
    </recommendedName>
</protein>
<dbReference type="PANTHER" id="PTHR43690">
    <property type="entry name" value="NARDILYSIN"/>
    <property type="match status" value="1"/>
</dbReference>
<evidence type="ECO:0000256" key="6">
    <source>
        <dbReference type="ARBA" id="ARBA00023049"/>
    </source>
</evidence>
<keyword evidence="5" id="KW-0862">Zinc</keyword>
<dbReference type="GO" id="GO:0005829">
    <property type="term" value="C:cytosol"/>
    <property type="evidence" value="ECO:0007669"/>
    <property type="project" value="TreeGrafter"/>
</dbReference>
<dbReference type="SUPFAM" id="SSF63411">
    <property type="entry name" value="LuxS/MPP-like metallohydrolase"/>
    <property type="match status" value="1"/>
</dbReference>
<dbReference type="InterPro" id="IPR050626">
    <property type="entry name" value="Peptidase_M16"/>
</dbReference>
<evidence type="ECO:0000259" key="7">
    <source>
        <dbReference type="Pfam" id="PF00675"/>
    </source>
</evidence>
<evidence type="ECO:0000256" key="1">
    <source>
        <dbReference type="ARBA" id="ARBA00007261"/>
    </source>
</evidence>
<dbReference type="EMBL" id="NMUH01000779">
    <property type="protein sequence ID" value="MQL84678.1"/>
    <property type="molecule type" value="Genomic_DNA"/>
</dbReference>
<keyword evidence="6" id="KW-0482">Metalloprotease</keyword>
<feature type="domain" description="Peptidase M16 N-terminal" evidence="7">
    <location>
        <begin position="31"/>
        <end position="92"/>
    </location>
</feature>
<dbReference type="Pfam" id="PF00675">
    <property type="entry name" value="Peptidase_M16"/>
    <property type="match status" value="1"/>
</dbReference>
<evidence type="ECO:0000256" key="2">
    <source>
        <dbReference type="ARBA" id="ARBA00022670"/>
    </source>
</evidence>
<dbReference type="Gene3D" id="3.30.830.10">
    <property type="entry name" value="Metalloenzyme, LuxS/M16 peptidase-like"/>
    <property type="match status" value="1"/>
</dbReference>
<keyword evidence="4" id="KW-0378">Hydrolase</keyword>
<dbReference type="PROSITE" id="PS00143">
    <property type="entry name" value="INSULINASE"/>
    <property type="match status" value="1"/>
</dbReference>
<evidence type="ECO:0000313" key="9">
    <source>
        <dbReference type="Proteomes" id="UP000652761"/>
    </source>
</evidence>
<gene>
    <name evidence="8" type="ORF">Taro_017188</name>
</gene>
<dbReference type="GO" id="GO:0005739">
    <property type="term" value="C:mitochondrion"/>
    <property type="evidence" value="ECO:0007669"/>
    <property type="project" value="TreeGrafter"/>
</dbReference>
<accession>A0A843UMF6</accession>
<organism evidence="8 9">
    <name type="scientific">Colocasia esculenta</name>
    <name type="common">Wild taro</name>
    <name type="synonym">Arum esculentum</name>
    <dbReference type="NCBI Taxonomy" id="4460"/>
    <lineage>
        <taxon>Eukaryota</taxon>
        <taxon>Viridiplantae</taxon>
        <taxon>Streptophyta</taxon>
        <taxon>Embryophyta</taxon>
        <taxon>Tracheophyta</taxon>
        <taxon>Spermatophyta</taxon>
        <taxon>Magnoliopsida</taxon>
        <taxon>Liliopsida</taxon>
        <taxon>Araceae</taxon>
        <taxon>Aroideae</taxon>
        <taxon>Colocasieae</taxon>
        <taxon>Colocasia</taxon>
    </lineage>
</organism>
<name>A0A843UMF6_COLES</name>
<dbReference type="GO" id="GO:0004222">
    <property type="term" value="F:metalloendopeptidase activity"/>
    <property type="evidence" value="ECO:0007669"/>
    <property type="project" value="InterPro"/>
</dbReference>
<evidence type="ECO:0000256" key="5">
    <source>
        <dbReference type="ARBA" id="ARBA00022833"/>
    </source>
</evidence>
<dbReference type="InterPro" id="IPR011765">
    <property type="entry name" value="Pept_M16_N"/>
</dbReference>
<evidence type="ECO:0000313" key="8">
    <source>
        <dbReference type="EMBL" id="MQL84678.1"/>
    </source>
</evidence>
<dbReference type="PANTHER" id="PTHR43690:SF18">
    <property type="entry name" value="INSULIN-DEGRADING ENZYME-RELATED"/>
    <property type="match status" value="1"/>
</dbReference>
<reference evidence="8" key="1">
    <citation type="submission" date="2017-07" db="EMBL/GenBank/DDBJ databases">
        <title>Taro Niue Genome Assembly and Annotation.</title>
        <authorList>
            <person name="Atibalentja N."/>
            <person name="Keating K."/>
            <person name="Fields C.J."/>
        </authorList>
    </citation>
    <scope>NUCLEOTIDE SEQUENCE</scope>
    <source>
        <strain evidence="8">Niue_2</strain>
        <tissue evidence="8">Leaf</tissue>
    </source>
</reference>
<evidence type="ECO:0000256" key="3">
    <source>
        <dbReference type="ARBA" id="ARBA00022723"/>
    </source>
</evidence>
<sequence>MAFGFKEVEIVKPRTDKREYRRVVLSNFLEVLLISDPETDKAAASMNVDVGSFCDPDGLEGLAHFLEHMLFYASEKYPLENSYSKFIIEVSCELWCTVYLMLARYPFLRSYLRCMI</sequence>
<dbReference type="InterPro" id="IPR001431">
    <property type="entry name" value="Pept_M16_Zn_BS"/>
</dbReference>
<dbReference type="Proteomes" id="UP000652761">
    <property type="component" value="Unassembled WGS sequence"/>
</dbReference>
<keyword evidence="3" id="KW-0479">Metal-binding</keyword>